<sequence>MASTSPHLRHLAVATASSMVWRLNGCLEIAMSTPLSTRSECTSSSGSTVSCILASTQTLNLAFGNSRCRRCFATTPFIAGFS</sequence>
<protein>
    <submittedName>
        <fullName evidence="1">Uncharacterized protein</fullName>
    </submittedName>
</protein>
<reference evidence="1" key="2">
    <citation type="journal article" date="2015" name="Data Brief">
        <title>Shoot transcriptome of the giant reed, Arundo donax.</title>
        <authorList>
            <person name="Barrero R.A."/>
            <person name="Guerrero F.D."/>
            <person name="Moolhuijzen P."/>
            <person name="Goolsby J.A."/>
            <person name="Tidwell J."/>
            <person name="Bellgard S.E."/>
            <person name="Bellgard M.I."/>
        </authorList>
    </citation>
    <scope>NUCLEOTIDE SEQUENCE</scope>
    <source>
        <tissue evidence="1">Shoot tissue taken approximately 20 cm above the soil surface</tissue>
    </source>
</reference>
<evidence type="ECO:0000313" key="1">
    <source>
        <dbReference type="EMBL" id="JAD70762.1"/>
    </source>
</evidence>
<dbReference type="EMBL" id="GBRH01227133">
    <property type="protein sequence ID" value="JAD70762.1"/>
    <property type="molecule type" value="Transcribed_RNA"/>
</dbReference>
<name>A0A0A9CGW7_ARUDO</name>
<organism evidence="1">
    <name type="scientific">Arundo donax</name>
    <name type="common">Giant reed</name>
    <name type="synonym">Donax arundinaceus</name>
    <dbReference type="NCBI Taxonomy" id="35708"/>
    <lineage>
        <taxon>Eukaryota</taxon>
        <taxon>Viridiplantae</taxon>
        <taxon>Streptophyta</taxon>
        <taxon>Embryophyta</taxon>
        <taxon>Tracheophyta</taxon>
        <taxon>Spermatophyta</taxon>
        <taxon>Magnoliopsida</taxon>
        <taxon>Liliopsida</taxon>
        <taxon>Poales</taxon>
        <taxon>Poaceae</taxon>
        <taxon>PACMAD clade</taxon>
        <taxon>Arundinoideae</taxon>
        <taxon>Arundineae</taxon>
        <taxon>Arundo</taxon>
    </lineage>
</organism>
<dbReference type="AlphaFoldDB" id="A0A0A9CGW7"/>
<accession>A0A0A9CGW7</accession>
<reference evidence="1" key="1">
    <citation type="submission" date="2014-09" db="EMBL/GenBank/DDBJ databases">
        <authorList>
            <person name="Magalhaes I.L.F."/>
            <person name="Oliveira U."/>
            <person name="Santos F.R."/>
            <person name="Vidigal T.H.D.A."/>
            <person name="Brescovit A.D."/>
            <person name="Santos A.J."/>
        </authorList>
    </citation>
    <scope>NUCLEOTIDE SEQUENCE</scope>
    <source>
        <tissue evidence="1">Shoot tissue taken approximately 20 cm above the soil surface</tissue>
    </source>
</reference>
<proteinExistence type="predicted"/>